<keyword evidence="5" id="KW-0418">Kinase</keyword>
<proteinExistence type="predicted"/>
<dbReference type="GeneID" id="18880187"/>
<dbReference type="KEGG" id="psq:PUNSTDRAFT_138890"/>
<accession>R7S1B4</accession>
<dbReference type="Pfam" id="PF00069">
    <property type="entry name" value="Pkinase"/>
    <property type="match status" value="1"/>
</dbReference>
<dbReference type="Gene3D" id="1.10.510.10">
    <property type="entry name" value="Transferase(Phosphotransferase) domain 1"/>
    <property type="match status" value="1"/>
</dbReference>
<dbReference type="PANTHER" id="PTHR24346">
    <property type="entry name" value="MAP/MICROTUBULE AFFINITY-REGULATING KINASE"/>
    <property type="match status" value="1"/>
</dbReference>
<name>R7S1B4_PUNST</name>
<dbReference type="OMA" id="PLINNIQ"/>
<feature type="region of interest" description="Disordered" evidence="3">
    <location>
        <begin position="564"/>
        <end position="646"/>
    </location>
</feature>
<dbReference type="OrthoDB" id="10252171at2759"/>
<evidence type="ECO:0000313" key="5">
    <source>
        <dbReference type="EMBL" id="EIN04165.1"/>
    </source>
</evidence>
<keyword evidence="2" id="KW-0067">ATP-binding</keyword>
<dbReference type="EMBL" id="JH687556">
    <property type="protein sequence ID" value="EIN04165.1"/>
    <property type="molecule type" value="Genomic_DNA"/>
</dbReference>
<feature type="region of interest" description="Disordered" evidence="3">
    <location>
        <begin position="482"/>
        <end position="529"/>
    </location>
</feature>
<feature type="compositionally biased region" description="Basic and acidic residues" evidence="3">
    <location>
        <begin position="458"/>
        <end position="467"/>
    </location>
</feature>
<evidence type="ECO:0000256" key="1">
    <source>
        <dbReference type="ARBA" id="ARBA00022741"/>
    </source>
</evidence>
<dbReference type="eggNOG" id="KOG0575">
    <property type="taxonomic scope" value="Eukaryota"/>
</dbReference>
<reference evidence="6" key="1">
    <citation type="journal article" date="2012" name="Science">
        <title>The Paleozoic origin of enzymatic lignin decomposition reconstructed from 31 fungal genomes.</title>
        <authorList>
            <person name="Floudas D."/>
            <person name="Binder M."/>
            <person name="Riley R."/>
            <person name="Barry K."/>
            <person name="Blanchette R.A."/>
            <person name="Henrissat B."/>
            <person name="Martinez A.T."/>
            <person name="Otillar R."/>
            <person name="Spatafora J.W."/>
            <person name="Yadav J.S."/>
            <person name="Aerts A."/>
            <person name="Benoit I."/>
            <person name="Boyd A."/>
            <person name="Carlson A."/>
            <person name="Copeland A."/>
            <person name="Coutinho P.M."/>
            <person name="de Vries R.P."/>
            <person name="Ferreira P."/>
            <person name="Findley K."/>
            <person name="Foster B."/>
            <person name="Gaskell J."/>
            <person name="Glotzer D."/>
            <person name="Gorecki P."/>
            <person name="Heitman J."/>
            <person name="Hesse C."/>
            <person name="Hori C."/>
            <person name="Igarashi K."/>
            <person name="Jurgens J.A."/>
            <person name="Kallen N."/>
            <person name="Kersten P."/>
            <person name="Kohler A."/>
            <person name="Kuees U."/>
            <person name="Kumar T.K.A."/>
            <person name="Kuo A."/>
            <person name="LaButti K."/>
            <person name="Larrondo L.F."/>
            <person name="Lindquist E."/>
            <person name="Ling A."/>
            <person name="Lombard V."/>
            <person name="Lucas S."/>
            <person name="Lundell T."/>
            <person name="Martin R."/>
            <person name="McLaughlin D.J."/>
            <person name="Morgenstern I."/>
            <person name="Morin E."/>
            <person name="Murat C."/>
            <person name="Nagy L.G."/>
            <person name="Nolan M."/>
            <person name="Ohm R.A."/>
            <person name="Patyshakuliyeva A."/>
            <person name="Rokas A."/>
            <person name="Ruiz-Duenas F.J."/>
            <person name="Sabat G."/>
            <person name="Salamov A."/>
            <person name="Samejima M."/>
            <person name="Schmutz J."/>
            <person name="Slot J.C."/>
            <person name="St John F."/>
            <person name="Stenlid J."/>
            <person name="Sun H."/>
            <person name="Sun S."/>
            <person name="Syed K."/>
            <person name="Tsang A."/>
            <person name="Wiebenga A."/>
            <person name="Young D."/>
            <person name="Pisabarro A."/>
            <person name="Eastwood D.C."/>
            <person name="Martin F."/>
            <person name="Cullen D."/>
            <person name="Grigoriev I.V."/>
            <person name="Hibbett D.S."/>
        </authorList>
    </citation>
    <scope>NUCLEOTIDE SEQUENCE [LARGE SCALE GENOMIC DNA]</scope>
    <source>
        <strain evidence="6">HHB-11173 SS5</strain>
    </source>
</reference>
<dbReference type="GO" id="GO:0005737">
    <property type="term" value="C:cytoplasm"/>
    <property type="evidence" value="ECO:0007669"/>
    <property type="project" value="TreeGrafter"/>
</dbReference>
<evidence type="ECO:0000256" key="3">
    <source>
        <dbReference type="SAM" id="MobiDB-lite"/>
    </source>
</evidence>
<feature type="compositionally biased region" description="Basic residues" evidence="3">
    <location>
        <begin position="629"/>
        <end position="646"/>
    </location>
</feature>
<evidence type="ECO:0000313" key="6">
    <source>
        <dbReference type="Proteomes" id="UP000054196"/>
    </source>
</evidence>
<dbReference type="Proteomes" id="UP000054196">
    <property type="component" value="Unassembled WGS sequence"/>
</dbReference>
<dbReference type="SMART" id="SM00220">
    <property type="entry name" value="S_TKc"/>
    <property type="match status" value="1"/>
</dbReference>
<dbReference type="InterPro" id="IPR000719">
    <property type="entry name" value="Prot_kinase_dom"/>
</dbReference>
<feature type="compositionally biased region" description="Low complexity" evidence="3">
    <location>
        <begin position="582"/>
        <end position="594"/>
    </location>
</feature>
<organism evidence="5 6">
    <name type="scientific">Punctularia strigosozonata (strain HHB-11173)</name>
    <name type="common">White-rot fungus</name>
    <dbReference type="NCBI Taxonomy" id="741275"/>
    <lineage>
        <taxon>Eukaryota</taxon>
        <taxon>Fungi</taxon>
        <taxon>Dikarya</taxon>
        <taxon>Basidiomycota</taxon>
        <taxon>Agaricomycotina</taxon>
        <taxon>Agaricomycetes</taxon>
        <taxon>Corticiales</taxon>
        <taxon>Punctulariaceae</taxon>
        <taxon>Punctularia</taxon>
    </lineage>
</organism>
<dbReference type="InterPro" id="IPR008271">
    <property type="entry name" value="Ser/Thr_kinase_AS"/>
</dbReference>
<protein>
    <submittedName>
        <fullName evidence="5">Kinase-like protein</fullName>
    </submittedName>
</protein>
<feature type="domain" description="Protein kinase" evidence="4">
    <location>
        <begin position="139"/>
        <end position="396"/>
    </location>
</feature>
<dbReference type="GO" id="GO:0005524">
    <property type="term" value="F:ATP binding"/>
    <property type="evidence" value="ECO:0007669"/>
    <property type="project" value="UniProtKB-KW"/>
</dbReference>
<evidence type="ECO:0000256" key="2">
    <source>
        <dbReference type="ARBA" id="ARBA00022840"/>
    </source>
</evidence>
<keyword evidence="5" id="KW-0808">Transferase</keyword>
<dbReference type="PROSITE" id="PS50011">
    <property type="entry name" value="PROTEIN_KINASE_DOM"/>
    <property type="match status" value="1"/>
</dbReference>
<gene>
    <name evidence="5" type="ORF">PUNSTDRAFT_138890</name>
</gene>
<dbReference type="SUPFAM" id="SSF56112">
    <property type="entry name" value="Protein kinase-like (PK-like)"/>
    <property type="match status" value="1"/>
</dbReference>
<dbReference type="RefSeq" id="XP_007388636.1">
    <property type="nucleotide sequence ID" value="XM_007388574.1"/>
</dbReference>
<dbReference type="PROSITE" id="PS00108">
    <property type="entry name" value="PROTEIN_KINASE_ST"/>
    <property type="match status" value="1"/>
</dbReference>
<dbReference type="HOGENOM" id="CLU_423975_0_0_1"/>
<dbReference type="PANTHER" id="PTHR24346:SF30">
    <property type="entry name" value="MATERNAL EMBRYONIC LEUCINE ZIPPER KINASE"/>
    <property type="match status" value="1"/>
</dbReference>
<sequence length="646" mass="71938">MAPLDLGSKARFARHASIKYQLRQTVDPHGFLQSSVKAKEHVVLHKSKREWPVYDTVQGRDMLVAKLTKVSVRTEQGAKEELQISRETEACAVYVDGAEVAHHCVHTVIPDASVRINNVDYIYHCLKNIPEYPPGLEGYNVRTEIGKGGEAVVMLASCNATGRAVAIKGVRLHIGSFHKLKDDIRRWEGFIHPNLARLMDWCREASHVYFVSPLARFGSLHDYVEQEGKLSEDLAQPVIAQVIEGLLYLHGEGFLHADVKPDNVLVFDKDRRGVLTVKMSDFGLTIPTDKDPDRIIGMGGTANWAPPEVKRGMYNERSDAYGVGGIMFFVLFRKMVFHINPTLLTLEARLAGRRFQIEDISTLPVTAEARETLGGLLENDHGQRWSLRKARDARWLRTCVLPPANVGPLPFSNALSQEMAAKYQEKNDRRPSERITFAYEESQVRPPADLRQQTNAQPEDHGEPRNSYERRVLASLRRQALLDPRPARPQECPPTEVCSQQPLTNANPDAIPTRTAGRNQDAAAAKDEPAEVDGAATCYRPMVLDPIPEEGSLVEVEAMLVESQSASGIPTPQLARARPRRAGPSGPSPGSGRPVPRRSKRIRQKVAPFNTGGATVLEADGVEMEDGQKRKRESARLKESKKRKTE</sequence>
<evidence type="ECO:0000259" key="4">
    <source>
        <dbReference type="PROSITE" id="PS50011"/>
    </source>
</evidence>
<dbReference type="GO" id="GO:0004674">
    <property type="term" value="F:protein serine/threonine kinase activity"/>
    <property type="evidence" value="ECO:0007669"/>
    <property type="project" value="TreeGrafter"/>
</dbReference>
<keyword evidence="6" id="KW-1185">Reference proteome</keyword>
<feature type="region of interest" description="Disordered" evidence="3">
    <location>
        <begin position="441"/>
        <end position="467"/>
    </location>
</feature>
<feature type="compositionally biased region" description="Polar residues" evidence="3">
    <location>
        <begin position="497"/>
        <end position="507"/>
    </location>
</feature>
<dbReference type="AlphaFoldDB" id="R7S1B4"/>
<keyword evidence="1" id="KW-0547">Nucleotide-binding</keyword>
<dbReference type="InterPro" id="IPR011009">
    <property type="entry name" value="Kinase-like_dom_sf"/>
</dbReference>
<dbReference type="CDD" id="cd00180">
    <property type="entry name" value="PKc"/>
    <property type="match status" value="1"/>
</dbReference>
<feature type="compositionally biased region" description="Basic residues" evidence="3">
    <location>
        <begin position="595"/>
        <end position="604"/>
    </location>
</feature>
<dbReference type="GO" id="GO:0035556">
    <property type="term" value="P:intracellular signal transduction"/>
    <property type="evidence" value="ECO:0007669"/>
    <property type="project" value="TreeGrafter"/>
</dbReference>